<reference evidence="3 4" key="1">
    <citation type="submission" date="2013-12" db="EMBL/GenBank/DDBJ databases">
        <authorList>
            <consortium name="DOE Joint Genome Institute"/>
            <person name="Muyzer G."/>
            <person name="Huntemann M."/>
            <person name="Han J."/>
            <person name="Chen A."/>
            <person name="Kyrpides N."/>
            <person name="Mavromatis K."/>
            <person name="Markowitz V."/>
            <person name="Palaniappan K."/>
            <person name="Ivanova N."/>
            <person name="Schaumberg A."/>
            <person name="Pati A."/>
            <person name="Liolios K."/>
            <person name="Nordberg H.P."/>
            <person name="Cantor M.N."/>
            <person name="Hua S.X."/>
            <person name="Woyke T."/>
        </authorList>
    </citation>
    <scope>NUCLEOTIDE SEQUENCE [LARGE SCALE GENOMIC DNA]</scope>
    <source>
        <strain evidence="3 4">ARh 1</strain>
    </source>
</reference>
<dbReference type="EMBL" id="CP007029">
    <property type="protein sequence ID" value="AHE98562.1"/>
    <property type="molecule type" value="Genomic_DNA"/>
</dbReference>
<feature type="coiled-coil region" evidence="1">
    <location>
        <begin position="677"/>
        <end position="750"/>
    </location>
</feature>
<feature type="coiled-coil region" evidence="1">
    <location>
        <begin position="846"/>
        <end position="890"/>
    </location>
</feature>
<accession>W0DMR5</accession>
<dbReference type="OrthoDB" id="9789562at2"/>
<name>W0DMR5_9GAMM</name>
<dbReference type="AlphaFoldDB" id="W0DMR5"/>
<evidence type="ECO:0000313" key="3">
    <source>
        <dbReference type="EMBL" id="AHE98562.1"/>
    </source>
</evidence>
<keyword evidence="1" id="KW-0175">Coiled coil</keyword>
<organism evidence="3 4">
    <name type="scientific">Thioalkalivibrio paradoxus ARh 1</name>
    <dbReference type="NCBI Taxonomy" id="713585"/>
    <lineage>
        <taxon>Bacteria</taxon>
        <taxon>Pseudomonadati</taxon>
        <taxon>Pseudomonadota</taxon>
        <taxon>Gammaproteobacteria</taxon>
        <taxon>Chromatiales</taxon>
        <taxon>Ectothiorhodospiraceae</taxon>
        <taxon>Thioalkalivibrio</taxon>
    </lineage>
</organism>
<dbReference type="KEGG" id="tti:THITH_10235"/>
<dbReference type="PANTHER" id="PTHR41259:SF1">
    <property type="entry name" value="DOUBLE-STRAND BREAK REPAIR RAD50 ATPASE, PUTATIVE-RELATED"/>
    <property type="match status" value="1"/>
</dbReference>
<proteinExistence type="predicted"/>
<dbReference type="Proteomes" id="UP000005289">
    <property type="component" value="Chromosome"/>
</dbReference>
<evidence type="ECO:0000256" key="1">
    <source>
        <dbReference type="SAM" id="Coils"/>
    </source>
</evidence>
<dbReference type="STRING" id="713585.THITH_10235"/>
<feature type="domain" description="YhaN AAA" evidence="2">
    <location>
        <begin position="1"/>
        <end position="208"/>
    </location>
</feature>
<dbReference type="Pfam" id="PF13514">
    <property type="entry name" value="AAA_27"/>
    <property type="match status" value="1"/>
</dbReference>
<dbReference type="PANTHER" id="PTHR41259">
    <property type="entry name" value="DOUBLE-STRAND BREAK REPAIR RAD50 ATPASE, PUTATIVE-RELATED"/>
    <property type="match status" value="1"/>
</dbReference>
<dbReference type="InterPro" id="IPR038734">
    <property type="entry name" value="YhaN_AAA"/>
</dbReference>
<feature type="coiled-coil region" evidence="1">
    <location>
        <begin position="951"/>
        <end position="1022"/>
    </location>
</feature>
<evidence type="ECO:0000259" key="2">
    <source>
        <dbReference type="Pfam" id="PF13514"/>
    </source>
</evidence>
<feature type="coiled-coil region" evidence="1">
    <location>
        <begin position="487"/>
        <end position="521"/>
    </location>
</feature>
<protein>
    <recommendedName>
        <fullName evidence="2">YhaN AAA domain-containing protein</fullName>
    </recommendedName>
</protein>
<dbReference type="HOGENOM" id="CLU_006135_0_0_6"/>
<dbReference type="Gene3D" id="3.40.50.300">
    <property type="entry name" value="P-loop containing nucleotide triphosphate hydrolases"/>
    <property type="match status" value="2"/>
</dbReference>
<dbReference type="RefSeq" id="WP_006748265.1">
    <property type="nucleotide sequence ID" value="NZ_CP007029.1"/>
</dbReference>
<dbReference type="InterPro" id="IPR027417">
    <property type="entry name" value="P-loop_NTPase"/>
</dbReference>
<dbReference type="SUPFAM" id="SSF52540">
    <property type="entry name" value="P-loop containing nucleoside triphosphate hydrolases"/>
    <property type="match status" value="1"/>
</dbReference>
<sequence length="1177" mass="131169">MRLARLDLLRYGHFTGRSIPLPQNGPDFHIVFGPNEAGKSTALAAIEDLLFGIPMQSRFGFLHEYRDMRVGARLEHDGASLEILRRKGNRETLLDTDEVALPEGESALAPFLSGADRAFFERMFSLDHPRLQQGGREILEARDEIGQVLFSAGAGIGGLRQRLAALEREADAIWGPRRAARRRYTQAADRLEQADRELREHTLTASQWQNYRDRLDAANQAYADVADELERRSAEARRVARIRRVYREVRQRSELESRIAELGPVIELPEDAGEQLADAERVEADAGIRIEILADQLRQAREQLAGIPCDHRLLAAEDEVERLQVWGIEVARGQRDLPKREAELDAAGQALIRLAAELGVQATETDAIVAAIPSRAALAAVRVLGQQRGGLAAALAAADAALRDSQAQCEHLDRQLAAIPPVPDRERLAAVVRAVRELGDPGVRLQAAQAAAHDAATRVEQLALALHPPVSPIAGLPEVPAPPLAAIQAQRDRMRELDQRLADLSRERDAAGIELTRARQQYKEALTAGEVITRDQLQAVREHRDRLWRLVKARHLGTGAVCPEDREWMDRSGADPLAAFEPALHEADAVADRRFEQAEMLGRLDEQALRIRASEAVDAELRGQQDRLLEQQAAQRAEWAQMWDAAPFAPLDPDTMLDWMETRRGLLDALQAQDAAQARLESEREGEQAARKRLLEAMADVGGAGSELESEPVAVLLERASERLARLQEAARERQSLQQARADAERERLRRTAQHGSADAAWQDWRQRWDSAITELGLNPGAEVEEADRQLAGFEEMRELAQQMAGLRRDRIDRIRADAAEFERAAAALLPRVAPDLAARPAGDAVRVLKQRLDAARAAHERRREQHNEIRRLEEALAARERERHAARESIGHLLQAARVERIDELREAIRRSDQWRRLNGERDRVVASLEREGDGLSPAALAQECADVDLDRLAAQEETLHEQLAELRQRLAASAERRSEAREAFEALGGGDAAARAASERQEALAEMRDAAEQYVRARTAATLLRWAIDRYRRQKQGPLLRRAGELFWLLTLGTFQALRVDYDDQDRPQLTGLRDGGRAVPVLGLSTGTADQLYLALRVASVEDYLETAPALPFVADDLFINFDDARAGAGLEVLAQLARRTQVLFFTHHRHLVDIARERLGNAVQVVSLDGFDG</sequence>
<evidence type="ECO:0000313" key="4">
    <source>
        <dbReference type="Proteomes" id="UP000005289"/>
    </source>
</evidence>
<keyword evidence="4" id="KW-1185">Reference proteome</keyword>
<feature type="coiled-coil region" evidence="1">
    <location>
        <begin position="177"/>
        <end position="232"/>
    </location>
</feature>
<gene>
    <name evidence="3" type="ORF">THITH_10235</name>
</gene>